<evidence type="ECO:0000313" key="1">
    <source>
        <dbReference type="EMBL" id="KAF0743344.1"/>
    </source>
</evidence>
<gene>
    <name evidence="1" type="ORF">Ae201684_001821</name>
</gene>
<dbReference type="AlphaFoldDB" id="A0A6G0XSG6"/>
<organism evidence="1 2">
    <name type="scientific">Aphanomyces euteiches</name>
    <dbReference type="NCBI Taxonomy" id="100861"/>
    <lineage>
        <taxon>Eukaryota</taxon>
        <taxon>Sar</taxon>
        <taxon>Stramenopiles</taxon>
        <taxon>Oomycota</taxon>
        <taxon>Saprolegniomycetes</taxon>
        <taxon>Saprolegniales</taxon>
        <taxon>Verrucalvaceae</taxon>
        <taxon>Aphanomyces</taxon>
    </lineage>
</organism>
<reference evidence="1 2" key="1">
    <citation type="submission" date="2019-07" db="EMBL/GenBank/DDBJ databases">
        <title>Genomics analysis of Aphanomyces spp. identifies a new class of oomycete effector associated with host adaptation.</title>
        <authorList>
            <person name="Gaulin E."/>
        </authorList>
    </citation>
    <scope>NUCLEOTIDE SEQUENCE [LARGE SCALE GENOMIC DNA]</scope>
    <source>
        <strain evidence="1 2">ATCC 201684</strain>
    </source>
</reference>
<name>A0A6G0XSG6_9STRA</name>
<protein>
    <submittedName>
        <fullName evidence="1">Uncharacterized protein</fullName>
    </submittedName>
</protein>
<dbReference type="Proteomes" id="UP000481153">
    <property type="component" value="Unassembled WGS sequence"/>
</dbReference>
<keyword evidence="2" id="KW-1185">Reference proteome</keyword>
<comment type="caution">
    <text evidence="1">The sequence shown here is derived from an EMBL/GenBank/DDBJ whole genome shotgun (WGS) entry which is preliminary data.</text>
</comment>
<sequence>MGPLRHDSPLHILGEFTHGWRIQVSNDQLFAGFSVSHCHLSNSSDGRKVDHQTSIKVNHDLEDKLIEQEKQEK</sequence>
<dbReference type="EMBL" id="VJMJ01000017">
    <property type="protein sequence ID" value="KAF0743344.1"/>
    <property type="molecule type" value="Genomic_DNA"/>
</dbReference>
<evidence type="ECO:0000313" key="2">
    <source>
        <dbReference type="Proteomes" id="UP000481153"/>
    </source>
</evidence>
<accession>A0A6G0XSG6</accession>
<proteinExistence type="predicted"/>